<feature type="transmembrane region" description="Helical" evidence="17">
    <location>
        <begin position="274"/>
        <end position="293"/>
    </location>
</feature>
<dbReference type="PANTHER" id="PTHR22763:SF184">
    <property type="entry name" value="E3 UBIQUITIN-PROTEIN LIGASE SYNOVIOLIN"/>
    <property type="match status" value="1"/>
</dbReference>
<dbReference type="EC" id="2.3.2.27" evidence="5"/>
<dbReference type="GO" id="GO:0036503">
    <property type="term" value="P:ERAD pathway"/>
    <property type="evidence" value="ECO:0007669"/>
    <property type="project" value="TreeGrafter"/>
</dbReference>
<feature type="compositionally biased region" description="Low complexity" evidence="16">
    <location>
        <begin position="482"/>
        <end position="502"/>
    </location>
</feature>
<keyword evidence="13 17" id="KW-1133">Transmembrane helix</keyword>
<proteinExistence type="inferred from homology"/>
<dbReference type="Pfam" id="PF13639">
    <property type="entry name" value="zf-RING_2"/>
    <property type="match status" value="1"/>
</dbReference>
<sequence>MRLAYYAGASTAAAAACLLKAFHERPNFYSATVYLSQSNACLLILTNLLLVGACAFMFALQRLLYGPLRPIEVEHLSEKAWYAVLDTLLAMPSFREDVGGWLLTMFVLLLAGKVWGWIGEGRVDILEQQPPANPRLFHIRLASSLVVSVLFNAWMAWYCVETVLANPRPGMMVIFTFEFTVQIVLATFTLLRYCLAVAEIRVVKQQTQEAIEVRRLEIRAERAAARQNEMEDGTPTPASPLNEEPIEVDENEVDVPGWEDKRRWLFGLEVTTDFIKLLIYVVFLTVSIAFNGLPMHIMRDVYLTFASFKKRVNDYMQYRRATSDMNARYPDATTEEIRGDACIVCRDTMTAWEQTQENAPGQAAGELARPAPRRDEGLRAKKLPCGHILHLRCLKGWLERQQVCPTCRRPVITASTPNAQGQAQGGAAQGVNPAAPGAQQAAQQNGRPVRARFFNLGPVRIGFANGPPGQMNDIVNQLRNPQAQAQGQAQQAGAQQPAPQGPNHLGLQEPYLPHAGAVPTHAAPAGLPTLPSARPMPSTQTQLAQIEQRILQDAQNLQIEQQQIALLRAMETEVARLRAQYVPSQQQGGIGQPHFAPTQEVLHGAAGGAMSAGHEHLPSGMVLPEGWSVMPLQRQDGVNTMPMPTAAAPPMGPSLSQLPGFGAAAQPSQSVQNGQAREATPADNSRGREPATSTQGTGEPEAAPSQPAVGPTDERGSPLFIPAAPAEPARAPSPLPAPAQPQPSESKTENPAPQAPWGANSWNFDGPTSNETAETSIASASAETKLKQQDDDESRDSYAGKGKGRAVEVEDAPDQDA</sequence>
<evidence type="ECO:0000313" key="20">
    <source>
        <dbReference type="Proteomes" id="UP000803884"/>
    </source>
</evidence>
<feature type="transmembrane region" description="Helical" evidence="17">
    <location>
        <begin position="138"/>
        <end position="160"/>
    </location>
</feature>
<protein>
    <recommendedName>
        <fullName evidence="5">RING-type E3 ubiquitin transferase</fullName>
        <ecNumber evidence="5">2.3.2.27</ecNumber>
    </recommendedName>
</protein>
<comment type="catalytic activity">
    <reaction evidence="1">
        <text>S-ubiquitinyl-[E2 ubiquitin-conjugating enzyme]-L-cysteine + [acceptor protein]-L-lysine = [E2 ubiquitin-conjugating enzyme]-L-cysteine + N(6)-ubiquitinyl-[acceptor protein]-L-lysine.</text>
        <dbReference type="EC" id="2.3.2.27"/>
    </reaction>
</comment>
<evidence type="ECO:0000256" key="4">
    <source>
        <dbReference type="ARBA" id="ARBA00010089"/>
    </source>
</evidence>
<keyword evidence="9 15" id="KW-0863">Zinc-finger</keyword>
<feature type="compositionally biased region" description="Low complexity" evidence="16">
    <location>
        <begin position="768"/>
        <end position="783"/>
    </location>
</feature>
<dbReference type="Gene3D" id="3.30.40.10">
    <property type="entry name" value="Zinc/RING finger domain, C3HC4 (zinc finger)"/>
    <property type="match status" value="1"/>
</dbReference>
<evidence type="ECO:0000256" key="15">
    <source>
        <dbReference type="PROSITE-ProRule" id="PRU00175"/>
    </source>
</evidence>
<dbReference type="EMBL" id="JAAQHG020000054">
    <property type="protein sequence ID" value="KAL1582318.1"/>
    <property type="molecule type" value="Genomic_DNA"/>
</dbReference>
<evidence type="ECO:0000256" key="14">
    <source>
        <dbReference type="ARBA" id="ARBA00023136"/>
    </source>
</evidence>
<dbReference type="GO" id="GO:0008270">
    <property type="term" value="F:zinc ion binding"/>
    <property type="evidence" value="ECO:0007669"/>
    <property type="project" value="UniProtKB-KW"/>
</dbReference>
<dbReference type="GO" id="GO:0005789">
    <property type="term" value="C:endoplasmic reticulum membrane"/>
    <property type="evidence" value="ECO:0007669"/>
    <property type="project" value="UniProtKB-SubCell"/>
</dbReference>
<dbReference type="CDD" id="cd16479">
    <property type="entry name" value="RING-H2_synoviolin"/>
    <property type="match status" value="1"/>
</dbReference>
<comment type="caution">
    <text evidence="19">The sequence shown here is derived from an EMBL/GenBank/DDBJ whole genome shotgun (WGS) entry which is preliminary data.</text>
</comment>
<dbReference type="SMART" id="SM00184">
    <property type="entry name" value="RING"/>
    <property type="match status" value="1"/>
</dbReference>
<feature type="compositionally biased region" description="Polar residues" evidence="16">
    <location>
        <begin position="666"/>
        <end position="675"/>
    </location>
</feature>
<dbReference type="Proteomes" id="UP000803884">
    <property type="component" value="Unassembled WGS sequence"/>
</dbReference>
<evidence type="ECO:0000256" key="13">
    <source>
        <dbReference type="ARBA" id="ARBA00022989"/>
    </source>
</evidence>
<dbReference type="InterPro" id="IPR057992">
    <property type="entry name" value="TPR_SYVN1_N"/>
</dbReference>
<dbReference type="PANTHER" id="PTHR22763">
    <property type="entry name" value="RING ZINC FINGER PROTEIN"/>
    <property type="match status" value="1"/>
</dbReference>
<dbReference type="PROSITE" id="PS51257">
    <property type="entry name" value="PROKAR_LIPOPROTEIN"/>
    <property type="match status" value="1"/>
</dbReference>
<evidence type="ECO:0000256" key="6">
    <source>
        <dbReference type="ARBA" id="ARBA00022679"/>
    </source>
</evidence>
<dbReference type="GO" id="GO:0061630">
    <property type="term" value="F:ubiquitin protein ligase activity"/>
    <property type="evidence" value="ECO:0007669"/>
    <property type="project" value="UniProtKB-EC"/>
</dbReference>
<dbReference type="Pfam" id="PF25563">
    <property type="entry name" value="TPR_SYVN1_N"/>
    <property type="match status" value="1"/>
</dbReference>
<dbReference type="RefSeq" id="XP_069225425.1">
    <property type="nucleotide sequence ID" value="XM_069377606.1"/>
</dbReference>
<keyword evidence="12" id="KW-0862">Zinc</keyword>
<comment type="pathway">
    <text evidence="3">Protein modification; protein ubiquitination.</text>
</comment>
<keyword evidence="6" id="KW-0808">Transferase</keyword>
<dbReference type="InterPro" id="IPR050731">
    <property type="entry name" value="HRD1_E3_ubiq-ligases"/>
</dbReference>
<evidence type="ECO:0000313" key="19">
    <source>
        <dbReference type="EMBL" id="KAL1582318.1"/>
    </source>
</evidence>
<evidence type="ECO:0000256" key="2">
    <source>
        <dbReference type="ARBA" id="ARBA00004477"/>
    </source>
</evidence>
<keyword evidence="14 17" id="KW-0472">Membrane</keyword>
<evidence type="ECO:0000256" key="10">
    <source>
        <dbReference type="ARBA" id="ARBA00022786"/>
    </source>
</evidence>
<keyword evidence="11" id="KW-0256">Endoplasmic reticulum</keyword>
<reference evidence="19 20" key="1">
    <citation type="journal article" date="2020" name="Microbiol. Resour. Announc.">
        <title>Draft Genome Sequence of a Cladosporium Species Isolated from the Mesophotic Ascidian Didemnum maculosum.</title>
        <authorList>
            <person name="Gioti A."/>
            <person name="Siaperas R."/>
            <person name="Nikolaivits E."/>
            <person name="Le Goff G."/>
            <person name="Ouazzani J."/>
            <person name="Kotoulas G."/>
            <person name="Topakas E."/>
        </authorList>
    </citation>
    <scope>NUCLEOTIDE SEQUENCE [LARGE SCALE GENOMIC DNA]</scope>
    <source>
        <strain evidence="19 20">TM138-S3</strain>
    </source>
</reference>
<feature type="transmembrane region" description="Helical" evidence="17">
    <location>
        <begin position="172"/>
        <end position="191"/>
    </location>
</feature>
<evidence type="ECO:0000256" key="17">
    <source>
        <dbReference type="SAM" id="Phobius"/>
    </source>
</evidence>
<evidence type="ECO:0000256" key="7">
    <source>
        <dbReference type="ARBA" id="ARBA00022692"/>
    </source>
</evidence>
<evidence type="ECO:0000256" key="3">
    <source>
        <dbReference type="ARBA" id="ARBA00004906"/>
    </source>
</evidence>
<evidence type="ECO:0000256" key="9">
    <source>
        <dbReference type="ARBA" id="ARBA00022771"/>
    </source>
</evidence>
<evidence type="ECO:0000256" key="1">
    <source>
        <dbReference type="ARBA" id="ARBA00000900"/>
    </source>
</evidence>
<evidence type="ECO:0000256" key="12">
    <source>
        <dbReference type="ARBA" id="ARBA00022833"/>
    </source>
</evidence>
<feature type="compositionally biased region" description="Pro residues" evidence="16">
    <location>
        <begin position="731"/>
        <end position="741"/>
    </location>
</feature>
<dbReference type="PROSITE" id="PS50089">
    <property type="entry name" value="ZF_RING_2"/>
    <property type="match status" value="1"/>
</dbReference>
<evidence type="ECO:0000256" key="11">
    <source>
        <dbReference type="ARBA" id="ARBA00022824"/>
    </source>
</evidence>
<dbReference type="InterPro" id="IPR058051">
    <property type="entry name" value="Znf_RING_synoviolin"/>
</dbReference>
<dbReference type="InterPro" id="IPR013083">
    <property type="entry name" value="Znf_RING/FYVE/PHD"/>
</dbReference>
<feature type="compositionally biased region" description="Low complexity" evidence="16">
    <location>
        <begin position="429"/>
        <end position="446"/>
    </location>
</feature>
<evidence type="ECO:0000256" key="16">
    <source>
        <dbReference type="SAM" id="MobiDB-lite"/>
    </source>
</evidence>
<dbReference type="GeneID" id="96010444"/>
<comment type="subcellular location">
    <subcellularLocation>
        <location evidence="2">Endoplasmic reticulum membrane</location>
        <topology evidence="2">Multi-pass membrane protein</topology>
    </subcellularLocation>
</comment>
<keyword evidence="10" id="KW-0833">Ubl conjugation pathway</keyword>
<evidence type="ECO:0000256" key="5">
    <source>
        <dbReference type="ARBA" id="ARBA00012483"/>
    </source>
</evidence>
<feature type="transmembrane region" description="Helical" evidence="17">
    <location>
        <begin position="37"/>
        <end position="60"/>
    </location>
</feature>
<feature type="region of interest" description="Disordered" evidence="16">
    <location>
        <begin position="418"/>
        <end position="446"/>
    </location>
</feature>
<evidence type="ECO:0000259" key="18">
    <source>
        <dbReference type="PROSITE" id="PS50089"/>
    </source>
</evidence>
<keyword evidence="7 17" id="KW-0812">Transmembrane</keyword>
<feature type="transmembrane region" description="Helical" evidence="17">
    <location>
        <begin position="98"/>
        <end position="118"/>
    </location>
</feature>
<evidence type="ECO:0000256" key="8">
    <source>
        <dbReference type="ARBA" id="ARBA00022723"/>
    </source>
</evidence>
<dbReference type="AlphaFoldDB" id="A0AB34KGE3"/>
<feature type="region of interest" description="Disordered" evidence="16">
    <location>
        <begin position="639"/>
        <end position="817"/>
    </location>
</feature>
<organism evidence="19 20">
    <name type="scientific">Cladosporium halotolerans</name>
    <dbReference type="NCBI Taxonomy" id="1052096"/>
    <lineage>
        <taxon>Eukaryota</taxon>
        <taxon>Fungi</taxon>
        <taxon>Dikarya</taxon>
        <taxon>Ascomycota</taxon>
        <taxon>Pezizomycotina</taxon>
        <taxon>Dothideomycetes</taxon>
        <taxon>Dothideomycetidae</taxon>
        <taxon>Cladosporiales</taxon>
        <taxon>Cladosporiaceae</taxon>
        <taxon>Cladosporium</taxon>
    </lineage>
</organism>
<accession>A0AB34KGE3</accession>
<feature type="region of interest" description="Disordered" evidence="16">
    <location>
        <begin position="482"/>
        <end position="541"/>
    </location>
</feature>
<feature type="compositionally biased region" description="Low complexity" evidence="16">
    <location>
        <begin position="640"/>
        <end position="649"/>
    </location>
</feature>
<keyword evidence="8" id="KW-0479">Metal-binding</keyword>
<gene>
    <name evidence="19" type="ORF">WHR41_09002</name>
</gene>
<dbReference type="GO" id="GO:0043161">
    <property type="term" value="P:proteasome-mediated ubiquitin-dependent protein catabolic process"/>
    <property type="evidence" value="ECO:0007669"/>
    <property type="project" value="TreeGrafter"/>
</dbReference>
<name>A0AB34KGE3_9PEZI</name>
<dbReference type="InterPro" id="IPR001841">
    <property type="entry name" value="Znf_RING"/>
</dbReference>
<keyword evidence="20" id="KW-1185">Reference proteome</keyword>
<comment type="similarity">
    <text evidence="4">Belongs to the HRD1 family.</text>
</comment>
<feature type="domain" description="RING-type" evidence="18">
    <location>
        <begin position="342"/>
        <end position="408"/>
    </location>
</feature>
<dbReference type="SUPFAM" id="SSF57850">
    <property type="entry name" value="RING/U-box"/>
    <property type="match status" value="1"/>
</dbReference>